<dbReference type="RefSeq" id="WP_053824027.1">
    <property type="nucleotide sequence ID" value="NZ_BAAAEB010000023.1"/>
</dbReference>
<dbReference type="CDD" id="cd02199">
    <property type="entry name" value="YjgF_YER057c_UK114_like_1"/>
    <property type="match status" value="1"/>
</dbReference>
<dbReference type="EMBL" id="JABEMD010000009">
    <property type="protein sequence ID" value="NNH10717.1"/>
    <property type="molecule type" value="Genomic_DNA"/>
</dbReference>
<dbReference type="Pfam" id="PF14588">
    <property type="entry name" value="YjgF_endoribonc"/>
    <property type="match status" value="1"/>
</dbReference>
<reference evidence="2 3" key="1">
    <citation type="submission" date="2020-05" db="EMBL/GenBank/DDBJ databases">
        <title>MicrobeNet Type strains.</title>
        <authorList>
            <person name="Nicholson A.C."/>
        </authorList>
    </citation>
    <scope>NUCLEOTIDE SEQUENCE [LARGE SCALE GENOMIC DNA]</scope>
    <source>
        <strain evidence="2 3">ATCC 700815</strain>
    </source>
</reference>
<dbReference type="SUPFAM" id="SSF55298">
    <property type="entry name" value="YjgF-like"/>
    <property type="match status" value="1"/>
</dbReference>
<dbReference type="Proteomes" id="UP000542973">
    <property type="component" value="Unassembled WGS sequence"/>
</dbReference>
<evidence type="ECO:0000259" key="1">
    <source>
        <dbReference type="Pfam" id="PF14588"/>
    </source>
</evidence>
<dbReference type="PANTHER" id="PTHR43760">
    <property type="entry name" value="ENDORIBONUCLEASE-RELATED"/>
    <property type="match status" value="1"/>
</dbReference>
<feature type="domain" description="Endoribonuclease L-PSP/chorismate mutase-like" evidence="1">
    <location>
        <begin position="6"/>
        <end position="139"/>
    </location>
</feature>
<accession>A0A849BDM1</accession>
<evidence type="ECO:0000313" key="2">
    <source>
        <dbReference type="EMBL" id="NNH10717.1"/>
    </source>
</evidence>
<dbReference type="InterPro" id="IPR013813">
    <property type="entry name" value="Endoribo_LPSP/chorism_mut-like"/>
</dbReference>
<evidence type="ECO:0000313" key="3">
    <source>
        <dbReference type="Proteomes" id="UP000542973"/>
    </source>
</evidence>
<dbReference type="Gene3D" id="3.30.1330.40">
    <property type="entry name" value="RutC-like"/>
    <property type="match status" value="1"/>
</dbReference>
<comment type="caution">
    <text evidence="2">The sequence shown here is derived from an EMBL/GenBank/DDBJ whole genome shotgun (WGS) entry which is preliminary data.</text>
</comment>
<name>A0A849BDM1_9BURK</name>
<proteinExistence type="predicted"/>
<dbReference type="PANTHER" id="PTHR43760:SF1">
    <property type="entry name" value="ENDORIBONUCLEASE L-PSP_CHORISMATE MUTASE-LIKE DOMAIN-CONTAINING PROTEIN"/>
    <property type="match status" value="1"/>
</dbReference>
<dbReference type="AlphaFoldDB" id="A0A849BDM1"/>
<protein>
    <submittedName>
        <fullName evidence="2">RidA family protein</fullName>
    </submittedName>
</protein>
<organism evidence="2 3">
    <name type="scientific">Cupriavidus gilardii</name>
    <dbReference type="NCBI Taxonomy" id="82541"/>
    <lineage>
        <taxon>Bacteria</taxon>
        <taxon>Pseudomonadati</taxon>
        <taxon>Pseudomonadota</taxon>
        <taxon>Betaproteobacteria</taxon>
        <taxon>Burkholderiales</taxon>
        <taxon>Burkholderiaceae</taxon>
        <taxon>Cupriavidus</taxon>
    </lineage>
</organism>
<gene>
    <name evidence="2" type="ORF">HLB16_07455</name>
</gene>
<dbReference type="InterPro" id="IPR035959">
    <property type="entry name" value="RutC-like_sf"/>
</dbReference>
<sequence>MPVIDRIREAGIVLPSLEVPAALFVPYTLHRGVLTVSGQLPMVGGKAFATGRVPDDVSLDTAREAARHCVANVLGWVAAATGGDLERVQRVLRIGGFVATSAGFHDAPAVVNAASELINFVFGDKGKHARIAIGVASLPFCAPVEIEATFALAVDA</sequence>